<comment type="caution">
    <text evidence="2">The sequence shown here is derived from an EMBL/GenBank/DDBJ whole genome shotgun (WGS) entry which is preliminary data.</text>
</comment>
<dbReference type="InterPro" id="IPR001763">
    <property type="entry name" value="Rhodanese-like_dom"/>
</dbReference>
<sequence length="113" mass="12553">MPLSSRDLLEQARGVIPEVDCAELSRTLEQDPTHTVLDVRELEEVTQGLLQTAVHIPRGYLELRVETVLPDRTRPVTIYCAGGVRSLLAASTMRSMGYTDVRSLKGGFVAWKD</sequence>
<dbReference type="PANTHER" id="PTHR43031">
    <property type="entry name" value="FAD-DEPENDENT OXIDOREDUCTASE"/>
    <property type="match status" value="1"/>
</dbReference>
<protein>
    <submittedName>
        <fullName evidence="2">Rhodanese domain-containing protein</fullName>
    </submittedName>
</protein>
<reference evidence="2" key="1">
    <citation type="submission" date="2013-08" db="EMBL/GenBank/DDBJ databases">
        <authorList>
            <person name="Mendez C."/>
            <person name="Richter M."/>
            <person name="Ferrer M."/>
            <person name="Sanchez J."/>
        </authorList>
    </citation>
    <scope>NUCLEOTIDE SEQUENCE</scope>
</reference>
<dbReference type="CDD" id="cd00158">
    <property type="entry name" value="RHOD"/>
    <property type="match status" value="1"/>
</dbReference>
<evidence type="ECO:0000313" key="2">
    <source>
        <dbReference type="EMBL" id="EQD49104.1"/>
    </source>
</evidence>
<dbReference type="AlphaFoldDB" id="T1B7Z0"/>
<dbReference type="Gene3D" id="3.40.250.10">
    <property type="entry name" value="Rhodanese-like domain"/>
    <property type="match status" value="1"/>
</dbReference>
<dbReference type="InterPro" id="IPR050229">
    <property type="entry name" value="GlpE_sulfurtransferase"/>
</dbReference>
<name>T1B7Z0_9ZZZZ</name>
<proteinExistence type="predicted"/>
<dbReference type="EMBL" id="AUZY01007693">
    <property type="protein sequence ID" value="EQD49104.1"/>
    <property type="molecule type" value="Genomic_DNA"/>
</dbReference>
<dbReference type="PANTHER" id="PTHR43031:SF16">
    <property type="entry name" value="OXIDOREDUCTASE"/>
    <property type="match status" value="1"/>
</dbReference>
<dbReference type="PROSITE" id="PS50206">
    <property type="entry name" value="RHODANESE_3"/>
    <property type="match status" value="1"/>
</dbReference>
<dbReference type="Pfam" id="PF00581">
    <property type="entry name" value="Rhodanese"/>
    <property type="match status" value="1"/>
</dbReference>
<dbReference type="SMART" id="SM00450">
    <property type="entry name" value="RHOD"/>
    <property type="match status" value="1"/>
</dbReference>
<reference evidence="2" key="2">
    <citation type="journal article" date="2014" name="ISME J.">
        <title>Microbial stratification in low pH oxic and suboxic macroscopic growths along an acid mine drainage.</title>
        <authorList>
            <person name="Mendez-Garcia C."/>
            <person name="Mesa V."/>
            <person name="Sprenger R.R."/>
            <person name="Richter M."/>
            <person name="Diez M.S."/>
            <person name="Solano J."/>
            <person name="Bargiela R."/>
            <person name="Golyshina O.V."/>
            <person name="Manteca A."/>
            <person name="Ramos J.L."/>
            <person name="Gallego J.R."/>
            <person name="Llorente I."/>
            <person name="Martins Dos Santos V.A."/>
            <person name="Jensen O.N."/>
            <person name="Pelaez A.I."/>
            <person name="Sanchez J."/>
            <person name="Ferrer M."/>
        </authorList>
    </citation>
    <scope>NUCLEOTIDE SEQUENCE</scope>
</reference>
<accession>T1B7Z0</accession>
<dbReference type="InterPro" id="IPR036873">
    <property type="entry name" value="Rhodanese-like_dom_sf"/>
</dbReference>
<gene>
    <name evidence="2" type="ORF">B1B_11790</name>
</gene>
<evidence type="ECO:0000259" key="1">
    <source>
        <dbReference type="PROSITE" id="PS50206"/>
    </source>
</evidence>
<dbReference type="SUPFAM" id="SSF52821">
    <property type="entry name" value="Rhodanese/Cell cycle control phosphatase"/>
    <property type="match status" value="1"/>
</dbReference>
<feature type="non-terminal residue" evidence="2">
    <location>
        <position position="113"/>
    </location>
</feature>
<organism evidence="2">
    <name type="scientific">mine drainage metagenome</name>
    <dbReference type="NCBI Taxonomy" id="410659"/>
    <lineage>
        <taxon>unclassified sequences</taxon>
        <taxon>metagenomes</taxon>
        <taxon>ecological metagenomes</taxon>
    </lineage>
</organism>
<feature type="domain" description="Rhodanese" evidence="1">
    <location>
        <begin position="30"/>
        <end position="113"/>
    </location>
</feature>